<organism evidence="7 8">
    <name type="scientific">Actinidia chinensis var. chinensis</name>
    <name type="common">Chinese soft-hair kiwi</name>
    <dbReference type="NCBI Taxonomy" id="1590841"/>
    <lineage>
        <taxon>Eukaryota</taxon>
        <taxon>Viridiplantae</taxon>
        <taxon>Streptophyta</taxon>
        <taxon>Embryophyta</taxon>
        <taxon>Tracheophyta</taxon>
        <taxon>Spermatophyta</taxon>
        <taxon>Magnoliopsida</taxon>
        <taxon>eudicotyledons</taxon>
        <taxon>Gunneridae</taxon>
        <taxon>Pentapetalae</taxon>
        <taxon>asterids</taxon>
        <taxon>Ericales</taxon>
        <taxon>Actinidiaceae</taxon>
        <taxon>Actinidia</taxon>
    </lineage>
</organism>
<keyword evidence="4" id="KW-0539">Nucleus</keyword>
<dbReference type="InterPro" id="IPR011598">
    <property type="entry name" value="bHLH_dom"/>
</dbReference>
<feature type="region of interest" description="Disordered" evidence="5">
    <location>
        <begin position="1171"/>
        <end position="1202"/>
    </location>
</feature>
<dbReference type="PANTHER" id="PTHR46196">
    <property type="entry name" value="TRANSCRIPTION FACTOR BHLH155-LIKE ISOFORM X1-RELATED"/>
    <property type="match status" value="1"/>
</dbReference>
<dbReference type="EMBL" id="NKQK01000028">
    <property type="protein sequence ID" value="PSR86444.1"/>
    <property type="molecule type" value="Genomic_DNA"/>
</dbReference>
<evidence type="ECO:0000313" key="7">
    <source>
        <dbReference type="EMBL" id="PSR86444.1"/>
    </source>
</evidence>
<feature type="compositionally biased region" description="Polar residues" evidence="5">
    <location>
        <begin position="1171"/>
        <end position="1180"/>
    </location>
</feature>
<dbReference type="Gramene" id="PSR86444">
    <property type="protein sequence ID" value="PSR86444"/>
    <property type="gene ID" value="CEY00_Acc32066"/>
</dbReference>
<keyword evidence="3" id="KW-0804">Transcription</keyword>
<dbReference type="CDD" id="cd18915">
    <property type="entry name" value="bHLH_AtLHW_like"/>
    <property type="match status" value="1"/>
</dbReference>
<dbReference type="InterPro" id="IPR043561">
    <property type="entry name" value="LHW-like"/>
</dbReference>
<dbReference type="OrthoDB" id="1883654at2759"/>
<reference evidence="8" key="2">
    <citation type="journal article" date="2018" name="BMC Genomics">
        <title>A manually annotated Actinidia chinensis var. chinensis (kiwifruit) genome highlights the challenges associated with draft genomes and gene prediction in plants.</title>
        <authorList>
            <person name="Pilkington S.M."/>
            <person name="Crowhurst R."/>
            <person name="Hilario E."/>
            <person name="Nardozza S."/>
            <person name="Fraser L."/>
            <person name="Peng Y."/>
            <person name="Gunaseelan K."/>
            <person name="Simpson R."/>
            <person name="Tahir J."/>
            <person name="Deroles S.C."/>
            <person name="Templeton K."/>
            <person name="Luo Z."/>
            <person name="Davy M."/>
            <person name="Cheng C."/>
            <person name="McNeilage M."/>
            <person name="Scaglione D."/>
            <person name="Liu Y."/>
            <person name="Zhang Q."/>
            <person name="Datson P."/>
            <person name="De Silva N."/>
            <person name="Gardiner S.E."/>
            <person name="Bassett H."/>
            <person name="Chagne D."/>
            <person name="McCallum J."/>
            <person name="Dzierzon H."/>
            <person name="Deng C."/>
            <person name="Wang Y.Y."/>
            <person name="Barron L."/>
            <person name="Manako K."/>
            <person name="Bowen J."/>
            <person name="Foster T.M."/>
            <person name="Erridge Z.A."/>
            <person name="Tiffin H."/>
            <person name="Waite C.N."/>
            <person name="Davies K.M."/>
            <person name="Grierson E.P."/>
            <person name="Laing W.A."/>
            <person name="Kirk R."/>
            <person name="Chen X."/>
            <person name="Wood M."/>
            <person name="Montefiori M."/>
            <person name="Brummell D.A."/>
            <person name="Schwinn K.E."/>
            <person name="Catanach A."/>
            <person name="Fullerton C."/>
            <person name="Li D."/>
            <person name="Meiyalaghan S."/>
            <person name="Nieuwenhuizen N."/>
            <person name="Read N."/>
            <person name="Prakash R."/>
            <person name="Hunter D."/>
            <person name="Zhang H."/>
            <person name="McKenzie M."/>
            <person name="Knabel M."/>
            <person name="Harris A."/>
            <person name="Allan A.C."/>
            <person name="Gleave A."/>
            <person name="Chen A."/>
            <person name="Janssen B.J."/>
            <person name="Plunkett B."/>
            <person name="Ampomah-Dwamena C."/>
            <person name="Voogd C."/>
            <person name="Leif D."/>
            <person name="Lafferty D."/>
            <person name="Souleyre E.J.F."/>
            <person name="Varkonyi-Gasic E."/>
            <person name="Gambi F."/>
            <person name="Hanley J."/>
            <person name="Yao J.L."/>
            <person name="Cheung J."/>
            <person name="David K.M."/>
            <person name="Warren B."/>
            <person name="Marsh K."/>
            <person name="Snowden K.C."/>
            <person name="Lin-Wang K."/>
            <person name="Brian L."/>
            <person name="Martinez-Sanchez M."/>
            <person name="Wang M."/>
            <person name="Ileperuma N."/>
            <person name="Macnee N."/>
            <person name="Campin R."/>
            <person name="McAtee P."/>
            <person name="Drummond R.S.M."/>
            <person name="Espley R.V."/>
            <person name="Ireland H.S."/>
            <person name="Wu R."/>
            <person name="Atkinson R.G."/>
            <person name="Karunairetnam S."/>
            <person name="Bulley S."/>
            <person name="Chunkath S."/>
            <person name="Hanley Z."/>
            <person name="Storey R."/>
            <person name="Thrimawithana A.H."/>
            <person name="Thomson S."/>
            <person name="David C."/>
            <person name="Testolin R."/>
            <person name="Huang H."/>
            <person name="Hellens R.P."/>
            <person name="Schaffer R.J."/>
        </authorList>
    </citation>
    <scope>NUCLEOTIDE SEQUENCE [LARGE SCALE GENOMIC DNA]</scope>
    <source>
        <strain evidence="8">cv. Red5</strain>
    </source>
</reference>
<name>A0A2R6P748_ACTCC</name>
<dbReference type="GO" id="GO:0046983">
    <property type="term" value="F:protein dimerization activity"/>
    <property type="evidence" value="ECO:0007669"/>
    <property type="project" value="InterPro"/>
</dbReference>
<dbReference type="GO" id="GO:0003700">
    <property type="term" value="F:DNA-binding transcription factor activity"/>
    <property type="evidence" value="ECO:0007669"/>
    <property type="project" value="InterPro"/>
</dbReference>
<evidence type="ECO:0000256" key="2">
    <source>
        <dbReference type="ARBA" id="ARBA00023015"/>
    </source>
</evidence>
<keyword evidence="2" id="KW-0805">Transcription regulation</keyword>
<evidence type="ECO:0000256" key="1">
    <source>
        <dbReference type="ARBA" id="ARBA00004123"/>
    </source>
</evidence>
<evidence type="ECO:0000259" key="6">
    <source>
        <dbReference type="PROSITE" id="PS50888"/>
    </source>
</evidence>
<dbReference type="Pfam" id="PF23176">
    <property type="entry name" value="bHLH_LHW"/>
    <property type="match status" value="1"/>
</dbReference>
<evidence type="ECO:0000256" key="5">
    <source>
        <dbReference type="SAM" id="MobiDB-lite"/>
    </source>
</evidence>
<proteinExistence type="predicted"/>
<evidence type="ECO:0000256" key="3">
    <source>
        <dbReference type="ARBA" id="ARBA00023163"/>
    </source>
</evidence>
<comment type="subcellular location">
    <subcellularLocation>
        <location evidence="1">Nucleus</location>
    </subcellularLocation>
</comment>
<dbReference type="AlphaFoldDB" id="A0A2R6P748"/>
<feature type="compositionally biased region" description="Basic and acidic residues" evidence="5">
    <location>
        <begin position="989"/>
        <end position="1003"/>
    </location>
</feature>
<feature type="domain" description="BHLH" evidence="6">
    <location>
        <begin position="988"/>
        <end position="1037"/>
    </location>
</feature>
<dbReference type="STRING" id="1590841.A0A2R6P748"/>
<dbReference type="InParanoid" id="A0A2R6P748"/>
<dbReference type="FunCoup" id="A0A2R6P748">
    <property type="interactions" value="2869"/>
</dbReference>
<dbReference type="Proteomes" id="UP000241394">
    <property type="component" value="Chromosome LG28"/>
</dbReference>
<dbReference type="GO" id="GO:0005634">
    <property type="term" value="C:nucleus"/>
    <property type="evidence" value="ECO:0007669"/>
    <property type="project" value="UniProtKB-SubCell"/>
</dbReference>
<evidence type="ECO:0000256" key="4">
    <source>
        <dbReference type="ARBA" id="ARBA00023242"/>
    </source>
</evidence>
<keyword evidence="8" id="KW-1185">Reference proteome</keyword>
<dbReference type="InterPro" id="IPR025610">
    <property type="entry name" value="MYC/MYB_N"/>
</dbReference>
<dbReference type="Pfam" id="PF14215">
    <property type="entry name" value="bHLH-MYC_N"/>
    <property type="match status" value="1"/>
</dbReference>
<feature type="region of interest" description="Disordered" evidence="5">
    <location>
        <begin position="959"/>
        <end position="1003"/>
    </location>
</feature>
<dbReference type="PANTHER" id="PTHR46196:SF4">
    <property type="entry name" value="TRANSCRIPTION FACTOR LHW"/>
    <property type="match status" value="1"/>
</dbReference>
<reference evidence="7 8" key="1">
    <citation type="submission" date="2017-07" db="EMBL/GenBank/DDBJ databases">
        <title>An improved, manually edited Actinidia chinensis var. chinensis (kiwifruit) genome highlights the challenges associated with draft genomes and gene prediction in plants.</title>
        <authorList>
            <person name="Pilkington S."/>
            <person name="Crowhurst R."/>
            <person name="Hilario E."/>
            <person name="Nardozza S."/>
            <person name="Fraser L."/>
            <person name="Peng Y."/>
            <person name="Gunaseelan K."/>
            <person name="Simpson R."/>
            <person name="Tahir J."/>
            <person name="Deroles S."/>
            <person name="Templeton K."/>
            <person name="Luo Z."/>
            <person name="Davy M."/>
            <person name="Cheng C."/>
            <person name="Mcneilage M."/>
            <person name="Scaglione D."/>
            <person name="Liu Y."/>
            <person name="Zhang Q."/>
            <person name="Datson P."/>
            <person name="De Silva N."/>
            <person name="Gardiner S."/>
            <person name="Bassett H."/>
            <person name="Chagne D."/>
            <person name="Mccallum J."/>
            <person name="Dzierzon H."/>
            <person name="Deng C."/>
            <person name="Wang Y.-Y."/>
            <person name="Barron N."/>
            <person name="Manako K."/>
            <person name="Bowen J."/>
            <person name="Foster T."/>
            <person name="Erridge Z."/>
            <person name="Tiffin H."/>
            <person name="Waite C."/>
            <person name="Davies K."/>
            <person name="Grierson E."/>
            <person name="Laing W."/>
            <person name="Kirk R."/>
            <person name="Chen X."/>
            <person name="Wood M."/>
            <person name="Montefiori M."/>
            <person name="Brummell D."/>
            <person name="Schwinn K."/>
            <person name="Catanach A."/>
            <person name="Fullerton C."/>
            <person name="Li D."/>
            <person name="Meiyalaghan S."/>
            <person name="Nieuwenhuizen N."/>
            <person name="Read N."/>
            <person name="Prakash R."/>
            <person name="Hunter D."/>
            <person name="Zhang H."/>
            <person name="Mckenzie M."/>
            <person name="Knabel M."/>
            <person name="Harris A."/>
            <person name="Allan A."/>
            <person name="Chen A."/>
            <person name="Janssen B."/>
            <person name="Plunkett B."/>
            <person name="Dwamena C."/>
            <person name="Voogd C."/>
            <person name="Leif D."/>
            <person name="Lafferty D."/>
            <person name="Souleyre E."/>
            <person name="Varkonyi-Gasic E."/>
            <person name="Gambi F."/>
            <person name="Hanley J."/>
            <person name="Yao J.-L."/>
            <person name="Cheung J."/>
            <person name="David K."/>
            <person name="Warren B."/>
            <person name="Marsh K."/>
            <person name="Snowden K."/>
            <person name="Lin-Wang K."/>
            <person name="Brian L."/>
            <person name="Martinez-Sanchez M."/>
            <person name="Wang M."/>
            <person name="Ileperuma N."/>
            <person name="Macnee N."/>
            <person name="Campin R."/>
            <person name="Mcatee P."/>
            <person name="Drummond R."/>
            <person name="Espley R."/>
            <person name="Ireland H."/>
            <person name="Wu R."/>
            <person name="Atkinson R."/>
            <person name="Karunairetnam S."/>
            <person name="Bulley S."/>
            <person name="Chunkath S."/>
            <person name="Hanley Z."/>
            <person name="Storey R."/>
            <person name="Thrimawithana A."/>
            <person name="Thomson S."/>
            <person name="David C."/>
            <person name="Testolin R."/>
        </authorList>
    </citation>
    <scope>NUCLEOTIDE SEQUENCE [LARGE SCALE GENOMIC DNA]</scope>
    <source>
        <strain evidence="8">cv. Red5</strain>
        <tissue evidence="7">Young leaf</tissue>
    </source>
</reference>
<gene>
    <name evidence="7" type="ORF">CEY00_Acc32066</name>
</gene>
<sequence>MAFEEWEACWLAAEPRMPQFGVQAEHNVGSLINRMMMGNRVNIVGEGLVGQAAFTGDHLWVLSQYYAAETHQPEVQNELCHQFSSGMKTVAVIPVLNHGVVQLASYLTIMENMVFVNDVKSLIVQLGCVPGALLSDKYTSKESAPKIGVPVCLGKSVSADSGWCYMAKDSNPFVADSCNQQSISSQAFELVGQPSHSLIIPIEDNLQGTASKFQSPKLARNVVKSQNGLCQPSTASVIKPSIPFNSQHENGETGAGIIPSSLELWLNQQAPLFNSRSGFDGEHCVGSSLANSSNLRLMEEPILSDVVREHFNNCLRTSGAFITSQVRPNGGLNSSGQLHNGASSHPSSILNPCSLPTAHRSANHDFSCTYLTGGGPNVSNIEMPTSDLMHPLTSNRVLSENSTDQPRDVKCYQIEVAKRNEIVETDLFQADNISLANLGEHASLSETISGFRHDDQKHDYGNQSPRSQNVKYKDKYVQSSSGDDLFDILGVDFKNKIFSESCSNSLNDGLDINADTLGKKNYTPLNLQNADSDLYSGNRGNSDSGIFTATGTDHLLDAVVNRVHSAAKHSLDDTVSCRTTLTKISSSSIANASPSYGRGIVPDKMQDDLFELPKSLAKLGALGSCSFKSECSKEDAGNGQLHNGASSHPSSILNPCSLPTAHRSANHDFSCTYLTGGGPNVSNIEMPTSDLMHPLTSNRVLSENSTDQPRDVKCYQIEVAKRNEIVETDLFQADNISLANLGEHASLSETISGFRHDDQKHDYGNQSPRSQNVKYKDKYVQSSSGDDLFDILGVDFKNKIFSESCSNSLNDGLDINADTLGKKNYTPLNLQNADSDLYSGNRGNSDSGIFTATGTDHLLDAVVNRVHSAAKHSLDDTVSCRTTLTKISSSSIANASPSYGRGIVPDKMQDDLFELPKSLAKLGALGSCSFKSECSKEDAGNYSQSSSIYGSQISSWVEQGHSNKHNSSASTAYSKRADEVSKSSRKRLKPGENPRPRPKDRQMIQDRMKELRDIVPNGAKCSIDALLERTIKHMLFLQSVTKHADQLKQTGESKIISKDGGLLLKESFEGGRTWAYEVGSQSTVCPIIVEDLNPPRQMLVEMLCEERGLFLEIADIIRGLGLTILQGVMETRNDKIWARFAVEANRDVTRVEIFISLVHLLDQTVKSSAASGNGIENDNTMPHHPLRPAASLPATGRLSSLQ</sequence>
<dbReference type="PROSITE" id="PS50888">
    <property type="entry name" value="BHLH"/>
    <property type="match status" value="1"/>
</dbReference>
<evidence type="ECO:0000313" key="8">
    <source>
        <dbReference type="Proteomes" id="UP000241394"/>
    </source>
</evidence>
<protein>
    <submittedName>
        <fullName evidence="7">Transcription factor LHW like</fullName>
    </submittedName>
</protein>
<comment type="caution">
    <text evidence="7">The sequence shown here is derived from an EMBL/GenBank/DDBJ whole genome shotgun (WGS) entry which is preliminary data.</text>
</comment>
<accession>A0A2R6P748</accession>